<organism evidence="2 3">
    <name type="scientific">Methylocystis heyeri</name>
    <dbReference type="NCBI Taxonomy" id="391905"/>
    <lineage>
        <taxon>Bacteria</taxon>
        <taxon>Pseudomonadati</taxon>
        <taxon>Pseudomonadota</taxon>
        <taxon>Alphaproteobacteria</taxon>
        <taxon>Hyphomicrobiales</taxon>
        <taxon>Methylocystaceae</taxon>
        <taxon>Methylocystis</taxon>
    </lineage>
</organism>
<feature type="chain" id="PRO_5025487866" description="DUF2219 family protein" evidence="1">
    <location>
        <begin position="23"/>
        <end position="267"/>
    </location>
</feature>
<gene>
    <name evidence="2" type="ORF">H2LOC_004460</name>
</gene>
<evidence type="ECO:0000313" key="2">
    <source>
        <dbReference type="EMBL" id="QGM44999.1"/>
    </source>
</evidence>
<keyword evidence="3" id="KW-1185">Reference proteome</keyword>
<proteinExistence type="predicted"/>
<dbReference type="AlphaFoldDB" id="A0A6B8KAZ9"/>
<dbReference type="OrthoDB" id="7627828at2"/>
<evidence type="ECO:0000256" key="1">
    <source>
        <dbReference type="SAM" id="SignalP"/>
    </source>
</evidence>
<dbReference type="Proteomes" id="UP000309061">
    <property type="component" value="Chromosome"/>
</dbReference>
<protein>
    <recommendedName>
        <fullName evidence="4">DUF2219 family protein</fullName>
    </recommendedName>
</protein>
<dbReference type="EMBL" id="CP046052">
    <property type="protein sequence ID" value="QGM44999.1"/>
    <property type="molecule type" value="Genomic_DNA"/>
</dbReference>
<evidence type="ECO:0000313" key="3">
    <source>
        <dbReference type="Proteomes" id="UP000309061"/>
    </source>
</evidence>
<evidence type="ECO:0008006" key="4">
    <source>
        <dbReference type="Google" id="ProtNLM"/>
    </source>
</evidence>
<accession>A0A6B8KAZ9</accession>
<dbReference type="KEGG" id="mhey:H2LOC_004460"/>
<keyword evidence="1" id="KW-0732">Signal</keyword>
<reference evidence="2 3" key="1">
    <citation type="submission" date="2019-11" db="EMBL/GenBank/DDBJ databases">
        <title>The genome sequence of Methylocystis heyeri.</title>
        <authorList>
            <person name="Oshkin I.Y."/>
            <person name="Miroshnikov K."/>
            <person name="Dedysh S.N."/>
        </authorList>
    </citation>
    <scope>NUCLEOTIDE SEQUENCE [LARGE SCALE GENOMIC DNA]</scope>
    <source>
        <strain evidence="2 3">H2</strain>
    </source>
</reference>
<name>A0A6B8KAZ9_9HYPH</name>
<dbReference type="RefSeq" id="WP_136495290.1">
    <property type="nucleotide sequence ID" value="NZ_CP046052.1"/>
</dbReference>
<sequence length="267" mass="28571">MSKRYWPALLWGLSALTTPAGAGALLAPEGEGLLIVTTTFADANDAYDRRGRLIKTPPYHKFETQAYLEYGAAGWLTVAAEASAMDFHGSRGQASLAAPDAPRYSGLGLGALAGRVPITEVEGVFVSLQAGLRAASSHSAQTFLDMKERQQFDARLQFFRGFRLMDLDAFCDAQFGFRTAGQNGDEARIDLTAGLRPAPRFMVLAQSFTALSLSRSASGGVAAQKFQISGVYDIDATFSVQLGFVDAPMGVNSPAERGVISALWARF</sequence>
<feature type="signal peptide" evidence="1">
    <location>
        <begin position="1"/>
        <end position="22"/>
    </location>
</feature>